<keyword evidence="6" id="KW-0482">Metalloprotease</keyword>
<dbReference type="SUPFAM" id="SSF140990">
    <property type="entry name" value="FtsH protease domain-like"/>
    <property type="match status" value="1"/>
</dbReference>
<keyword evidence="2" id="KW-0645">Protease</keyword>
<dbReference type="GO" id="GO:0046872">
    <property type="term" value="F:metal ion binding"/>
    <property type="evidence" value="ECO:0007669"/>
    <property type="project" value="UniProtKB-KW"/>
</dbReference>
<dbReference type="Gene3D" id="1.10.8.60">
    <property type="match status" value="1"/>
</dbReference>
<dbReference type="InterPro" id="IPR037219">
    <property type="entry name" value="Peptidase_M41-like"/>
</dbReference>
<dbReference type="PROSITE" id="PS00674">
    <property type="entry name" value="AAA"/>
    <property type="match status" value="1"/>
</dbReference>
<keyword evidence="10" id="KW-0131">Cell cycle</keyword>
<evidence type="ECO:0000256" key="5">
    <source>
        <dbReference type="ARBA" id="ARBA00022833"/>
    </source>
</evidence>
<evidence type="ECO:0000313" key="10">
    <source>
        <dbReference type="EMBL" id="AIT93975.1"/>
    </source>
</evidence>
<name>A0A097KL99_9CHLO</name>
<dbReference type="InterPro" id="IPR003593">
    <property type="entry name" value="AAA+_ATPase"/>
</dbReference>
<dbReference type="Gene3D" id="1.20.58.760">
    <property type="entry name" value="Peptidase M41"/>
    <property type="match status" value="1"/>
</dbReference>
<dbReference type="GO" id="GO:0051301">
    <property type="term" value="P:cell division"/>
    <property type="evidence" value="ECO:0007669"/>
    <property type="project" value="UniProtKB-KW"/>
</dbReference>
<sequence length="2002" mass="231145">MKQFLFKPIQVFSEYLKIQNLIFTSIQLEVEVLNQHRQFYNPNKFIYQIEKAYKSNNLLNLISAISLYSCNTFIFYFLPVWIVSLPLYLFANLKIWRATWLKTSFFILEYKVWTKKSLMANYKGTLDFKIIISFFPFIFGISYIIYSRYQNQVFPYFINKNLPGIYPSFPRLKWDTFQNITSHQLTLEPISLAKLISNKNSLVPQKIANVTSVQKPDSKIINVFAQSEDKNEVLKFSRISDYKKNSAQVGYSQPMITPAFKLNRFIKQLDFYTDSLLIKLNSAWLNKKKQVYIGLFPKRNFLQSSSLNTNFFFNPTTNYQIGNNWNVVSPKEAITFSSVVPTKFVSPAVSFTDELSFINNAQSFSKKLDLQFKPKINNYWETFYLNLDELPKKLNARNLLSSTDKLSNFNTDDTGQLLPVQNYLAEYQDFLINTFDSDTKKPHPISIEKSLDKKEGEVKFKYQKISNLFNLLPYRPFQIKKLVSTEVSNRTKEGQLMGPFFFSNKIAPKDNLAFKTRLSMQTIDGFSTTYPFSGFEEGYLSSRLLVNSKGSLLQNQLRQSFYNNGLNPLPNLLRLAPNLNNYKSVLNLVRNKDFLSNKNYMLEQNSKTQNTASLDFAYLAINTNQIVDSSLIGQEKPVVLNQQESTHLKNEKKVLLAHPTPGQLGISSNLQEYCSEQILQTLQNFRPFKRNFTIQPRLMSGYEFPDTSNIELRSLILQHFYQTTVLSTSNPLLKHKDQNKFKVFSPILKIDLPPSFTSYLNYNYYNPKTPSFKLNYRPTFLQGVKKILYEGPGVLRDNLTQDLNLTNKQEIQHWIKQFLSSDNPLTDRREIFFGQNVTKVNFANNELTRKKQDKQTTPPSQENFIPGENLVDLSTPETLIQTSDLYLQTPSLNKDSASRLISDASFVPSLLTTKADAEIQKVKKHIGRPLISKIGEVKLGTKTKLNSINLPVLPFIEEFQVPYLNKSQWQTILEKLKANLEEQLDDKSELDKKFQVDVPLIRIRNPKQQNIQWPLNQLDYQDLNDFIFTSKTNLVNKIYNLGQKPNSSIIFEDITYQGVKKKNSTSINYHYLPSAQILLNDNLAQKRTFGNIYKKVFTLYKNILENKYESFNKKKRKSYAKHIFIRNFSTVFYQSWEPITTGSWMMITQLSFGLVVLQILQEFYRKYGKELISYLLDLIASLGIIDDTLKEELELDDGSKGFRLIRKVPKRFRDIAGIDNILPELGEIVWFLRNSGRSFKVGNIIPKGILLIGSPGTGKTLLVQAIAGEAEVPVLVQSGSSLNGPEQEGDGAQNLKNLFEQARQLAPCIVFIDEIDALGEKRENVIQNPMGTDEIIESIQEHTNFTNLSSKQFIPKPKIKFDKSQSNNLDSEQQHFSGHDEGAFINQNLESSENVNLDIMQQSIDKKEAKQEQLSLLMQFLIEMDGLRARKGVIVIGATNRPDVLDLALTRPGRFDQTLQLGLPEKQKRIEILKLYSKNIGTVKNISWDYLANRTVGFSAADLAAVMNESSMKAILGETIHTIETIEKGIESITSYSSEKIERGSRDCVDPFFISRLAYYQAGKAVVHTLLLQHPSITVLHLWQKRKNARHTYISSIIQNQFLKSSRKLELESRVIGLYAGKAAELLILSNNLSLSSEIEFLPEVSLSSKERLKSNYLIRENASTLGLEQNNLNTQNKSLSLISETEQSFFSSKKLWQSDIGIGDLTFATYLVESMISKWYFYSKNLVVRNSNQILYQRNLQEIQELDTIDLFNELAIETETAIIKKTRSSGLKRDFQKWSIRPWWQTQITQQIGVLDPAYDDWYRIYLPDPEESERNEEWIPPDEYYHNNNQLSNLALNSNNCSINWNDLYVHDRDYISHGLLLTCFNTAFTILDKNRELLDYLAAYLMRNDILREHEMNDILLQFKPNFVLKTNTDLLNISQGLEGNDNSRKSKIKTEEIASLQNQHHYIGQNSSRFNTEKVSSWAKQEQVSLVKNKKVKIIENSWGPHSRRQMFRFFTF</sequence>
<dbReference type="GO" id="GO:0004176">
    <property type="term" value="F:ATP-dependent peptidase activity"/>
    <property type="evidence" value="ECO:0007669"/>
    <property type="project" value="InterPro"/>
</dbReference>
<dbReference type="GO" id="GO:0005524">
    <property type="term" value="F:ATP binding"/>
    <property type="evidence" value="ECO:0007669"/>
    <property type="project" value="InterPro"/>
</dbReference>
<keyword evidence="7" id="KW-0175">Coiled coil</keyword>
<keyword evidence="8" id="KW-1133">Transmembrane helix</keyword>
<keyword evidence="5" id="KW-0862">Zinc</keyword>
<dbReference type="InterPro" id="IPR003960">
    <property type="entry name" value="ATPase_AAA_CS"/>
</dbReference>
<dbReference type="Pfam" id="PF17862">
    <property type="entry name" value="AAA_lid_3"/>
    <property type="match status" value="1"/>
</dbReference>
<gene>
    <name evidence="10" type="primary">ftsH</name>
</gene>
<feature type="transmembrane region" description="Helical" evidence="8">
    <location>
        <begin position="126"/>
        <end position="146"/>
    </location>
</feature>
<keyword evidence="3" id="KW-0479">Metal-binding</keyword>
<dbReference type="InterPro" id="IPR003959">
    <property type="entry name" value="ATPase_AAA_core"/>
</dbReference>
<dbReference type="PANTHER" id="PTHR23076">
    <property type="entry name" value="METALLOPROTEASE M41 FTSH"/>
    <property type="match status" value="1"/>
</dbReference>
<dbReference type="InterPro" id="IPR041569">
    <property type="entry name" value="AAA_lid_3"/>
</dbReference>
<dbReference type="GO" id="GO:0016887">
    <property type="term" value="F:ATP hydrolysis activity"/>
    <property type="evidence" value="ECO:0007669"/>
    <property type="project" value="InterPro"/>
</dbReference>
<keyword evidence="10" id="KW-0150">Chloroplast</keyword>
<evidence type="ECO:0000256" key="8">
    <source>
        <dbReference type="SAM" id="Phobius"/>
    </source>
</evidence>
<evidence type="ECO:0000256" key="4">
    <source>
        <dbReference type="ARBA" id="ARBA00022801"/>
    </source>
</evidence>
<dbReference type="PANTHER" id="PTHR23076:SF97">
    <property type="entry name" value="ATP-DEPENDENT ZINC METALLOPROTEASE YME1L1"/>
    <property type="match status" value="1"/>
</dbReference>
<keyword evidence="10" id="KW-0934">Plastid</keyword>
<keyword evidence="4" id="KW-0378">Hydrolase</keyword>
<evidence type="ECO:0000256" key="7">
    <source>
        <dbReference type="SAM" id="Coils"/>
    </source>
</evidence>
<dbReference type="InterPro" id="IPR027417">
    <property type="entry name" value="P-loop_NTPase"/>
</dbReference>
<dbReference type="EMBL" id="KM462868">
    <property type="protein sequence ID" value="AIT93975.1"/>
    <property type="molecule type" value="Genomic_DNA"/>
</dbReference>
<evidence type="ECO:0000256" key="2">
    <source>
        <dbReference type="ARBA" id="ARBA00022670"/>
    </source>
</evidence>
<feature type="domain" description="AAA+ ATPase" evidence="9">
    <location>
        <begin position="1245"/>
        <end position="1465"/>
    </location>
</feature>
<feature type="coiled-coil region" evidence="7">
    <location>
        <begin position="966"/>
        <end position="993"/>
    </location>
</feature>
<dbReference type="SUPFAM" id="SSF52540">
    <property type="entry name" value="P-loop containing nucleoside triphosphate hydrolases"/>
    <property type="match status" value="1"/>
</dbReference>
<keyword evidence="8" id="KW-0472">Membrane</keyword>
<keyword evidence="8" id="KW-0812">Transmembrane</keyword>
<evidence type="ECO:0000256" key="6">
    <source>
        <dbReference type="ARBA" id="ARBA00023049"/>
    </source>
</evidence>
<dbReference type="GO" id="GO:0004222">
    <property type="term" value="F:metalloendopeptidase activity"/>
    <property type="evidence" value="ECO:0007669"/>
    <property type="project" value="InterPro"/>
</dbReference>
<evidence type="ECO:0000256" key="3">
    <source>
        <dbReference type="ARBA" id="ARBA00022723"/>
    </source>
</evidence>
<dbReference type="GO" id="GO:0006508">
    <property type="term" value="P:proteolysis"/>
    <property type="evidence" value="ECO:0007669"/>
    <property type="project" value="UniProtKB-KW"/>
</dbReference>
<dbReference type="Gene3D" id="3.40.50.300">
    <property type="entry name" value="P-loop containing nucleotide triphosphate hydrolases"/>
    <property type="match status" value="2"/>
</dbReference>
<dbReference type="RefSeq" id="YP_009105386.1">
    <property type="nucleotide sequence ID" value="NC_025531.1"/>
</dbReference>
<evidence type="ECO:0000256" key="1">
    <source>
        <dbReference type="ARBA" id="ARBA00001947"/>
    </source>
</evidence>
<geneLocation type="chloroplast" evidence="10"/>
<dbReference type="SMART" id="SM00382">
    <property type="entry name" value="AAA"/>
    <property type="match status" value="1"/>
</dbReference>
<dbReference type="Pfam" id="PF00004">
    <property type="entry name" value="AAA"/>
    <property type="match status" value="2"/>
</dbReference>
<feature type="transmembrane region" description="Helical" evidence="8">
    <location>
        <begin position="58"/>
        <end position="83"/>
    </location>
</feature>
<organism evidence="10">
    <name type="scientific">Koliella longiseta</name>
    <dbReference type="NCBI Taxonomy" id="33092"/>
    <lineage>
        <taxon>Eukaryota</taxon>
        <taxon>Viridiplantae</taxon>
        <taxon>Chlorophyta</taxon>
        <taxon>core chlorophytes</taxon>
        <taxon>Trebouxiophyceae</taxon>
        <taxon>Prasiolales</taxon>
        <taxon>Koliellaceae</taxon>
        <taxon>Koliella</taxon>
    </lineage>
</organism>
<dbReference type="GeneID" id="22159155"/>
<protein>
    <submittedName>
        <fullName evidence="10">Cell division protein</fullName>
    </submittedName>
</protein>
<proteinExistence type="predicted"/>
<comment type="cofactor">
    <cofactor evidence="1">
        <name>Zn(2+)</name>
        <dbReference type="ChEBI" id="CHEBI:29105"/>
    </cofactor>
</comment>
<evidence type="ECO:0000259" key="9">
    <source>
        <dbReference type="SMART" id="SM00382"/>
    </source>
</evidence>
<keyword evidence="10" id="KW-0132">Cell division</keyword>
<accession>A0A097KL99</accession>
<reference evidence="10" key="1">
    <citation type="journal article" date="2014" name="BMC Evol. Biol.">
        <title>Chloroplast phylogenomic analysis resolves deep-level relationships within the green algal class Trebouxiophyceae.</title>
        <authorList>
            <person name="Lemieux C."/>
            <person name="Otis C."/>
            <person name="Turmel M."/>
        </authorList>
    </citation>
    <scope>NUCLEOTIDE SEQUENCE</scope>
</reference>